<keyword evidence="2" id="KW-0378">Hydrolase</keyword>
<reference evidence="2 3" key="1">
    <citation type="submission" date="2020-08" db="EMBL/GenBank/DDBJ databases">
        <title>Genomic Encyclopedia of Type Strains, Phase IV (KMG-IV): sequencing the most valuable type-strain genomes for metagenomic binning, comparative biology and taxonomic classification.</title>
        <authorList>
            <person name="Goeker M."/>
        </authorList>
    </citation>
    <scope>NUCLEOTIDE SEQUENCE [LARGE SCALE GENOMIC DNA]</scope>
    <source>
        <strain evidence="2 3">DSM 25799</strain>
    </source>
</reference>
<keyword evidence="2" id="KW-0121">Carboxypeptidase</keyword>
<comment type="caution">
    <text evidence="2">The sequence shown here is derived from an EMBL/GenBank/DDBJ whole genome shotgun (WGS) entry which is preliminary data.</text>
</comment>
<name>A0A7W8FVH0_9FIRM</name>
<accession>A0A7W8FVH0</accession>
<dbReference type="Pfam" id="PF02557">
    <property type="entry name" value="VanY"/>
    <property type="match status" value="1"/>
</dbReference>
<evidence type="ECO:0000313" key="2">
    <source>
        <dbReference type="EMBL" id="MBB5183609.1"/>
    </source>
</evidence>
<keyword evidence="2" id="KW-0645">Protease</keyword>
<dbReference type="InterPro" id="IPR052179">
    <property type="entry name" value="DD-CPase-like"/>
</dbReference>
<keyword evidence="3" id="KW-1185">Reference proteome</keyword>
<protein>
    <submittedName>
        <fullName evidence="2">D-alanyl-D-alanine carboxypeptidase</fullName>
        <ecNumber evidence="2">3.4.16.4</ecNumber>
    </submittedName>
</protein>
<dbReference type="EMBL" id="JACHHK010000006">
    <property type="protein sequence ID" value="MBB5183609.1"/>
    <property type="molecule type" value="Genomic_DNA"/>
</dbReference>
<dbReference type="EC" id="3.4.16.4" evidence="2"/>
<dbReference type="InterPro" id="IPR009045">
    <property type="entry name" value="Zn_M74/Hedgehog-like"/>
</dbReference>
<dbReference type="CDD" id="cd14852">
    <property type="entry name" value="LD-carboxypeptidase"/>
    <property type="match status" value="1"/>
</dbReference>
<dbReference type="GO" id="GO:0009002">
    <property type="term" value="F:serine-type D-Ala-D-Ala carboxypeptidase activity"/>
    <property type="evidence" value="ECO:0007669"/>
    <property type="project" value="UniProtKB-EC"/>
</dbReference>
<feature type="domain" description="D-alanyl-D-alanine carboxypeptidase-like core" evidence="1">
    <location>
        <begin position="176"/>
        <end position="321"/>
    </location>
</feature>
<dbReference type="PANTHER" id="PTHR34385">
    <property type="entry name" value="D-ALANYL-D-ALANINE CARBOXYPEPTIDASE"/>
    <property type="match status" value="1"/>
</dbReference>
<proteinExistence type="predicted"/>
<dbReference type="SUPFAM" id="SSF55166">
    <property type="entry name" value="Hedgehog/DD-peptidase"/>
    <property type="match status" value="1"/>
</dbReference>
<dbReference type="PANTHER" id="PTHR34385:SF1">
    <property type="entry name" value="PEPTIDOGLYCAN L-ALANYL-D-GLUTAMATE ENDOPEPTIDASE CWLK"/>
    <property type="match status" value="1"/>
</dbReference>
<gene>
    <name evidence="2" type="ORF">HNQ47_001644</name>
</gene>
<dbReference type="AlphaFoldDB" id="A0A7W8FVH0"/>
<dbReference type="InterPro" id="IPR058193">
    <property type="entry name" value="VanY/YodJ_core_dom"/>
</dbReference>
<sequence>MNRKVLRARWLLILACAVMTCFCFMKLNQSYDPLARYQYATDKNRNVILKYLDEDDIDYMISQQIKPEEYMDFIKIDGFDIHYTKYYETAKETRDADNEYIVNFVNRYQTNFTRDSLEKLLTNYTYQELTSFYEEEVSKQNNLHLIDDPTDMYTILDAEHSVYHYAPSDLTTVGSIQLRSEAASHLEKMEADYKKIFSKDLDVVSGYQSYETLANAYPSEQEAYGDLIDEIVLPPGQNEAQLGFTIELSGAQNWYELCVQNNNGGIVDYTAVEEQLTDEQKEEMIWLEENAYRYGFIIRYPSGTESDTNMLYQPFILRYVGIDEAKTMHSSHDCMETADLENE</sequence>
<dbReference type="Proteomes" id="UP000539953">
    <property type="component" value="Unassembled WGS sequence"/>
</dbReference>
<dbReference type="RefSeq" id="WP_183328906.1">
    <property type="nucleotide sequence ID" value="NZ_JACHHK010000006.1"/>
</dbReference>
<evidence type="ECO:0000313" key="3">
    <source>
        <dbReference type="Proteomes" id="UP000539953"/>
    </source>
</evidence>
<organism evidence="2 3">
    <name type="scientific">Catenisphaera adipataccumulans</name>
    <dbReference type="NCBI Taxonomy" id="700500"/>
    <lineage>
        <taxon>Bacteria</taxon>
        <taxon>Bacillati</taxon>
        <taxon>Bacillota</taxon>
        <taxon>Erysipelotrichia</taxon>
        <taxon>Erysipelotrichales</taxon>
        <taxon>Erysipelotrichaceae</taxon>
        <taxon>Catenisphaera</taxon>
    </lineage>
</organism>
<dbReference type="InterPro" id="IPR003709">
    <property type="entry name" value="VanY-like_core_dom"/>
</dbReference>
<evidence type="ECO:0000259" key="1">
    <source>
        <dbReference type="Pfam" id="PF02557"/>
    </source>
</evidence>
<dbReference type="GO" id="GO:0006508">
    <property type="term" value="P:proteolysis"/>
    <property type="evidence" value="ECO:0007669"/>
    <property type="project" value="InterPro"/>
</dbReference>
<dbReference type="Gene3D" id="3.30.1380.10">
    <property type="match status" value="1"/>
</dbReference>